<name>A0ABS7CGC6_9BACL</name>
<dbReference type="InterPro" id="IPR006059">
    <property type="entry name" value="SBP"/>
</dbReference>
<sequence length="171" mass="19086">SGPDWWAGQLVQNSPDRAGKWAAVPMPLGGPDSVPTTVSGGTGLALTKFSPNKNEAWDFLRYTHLDTDNIVHSFQIINLFPALTSAAQSPELHKESAITNYFGRQDMAALYADLSKQAPSQNQAWWRSLIGKAWDKFEPDYQKGKMTPEEFLSKVEEELQSLMDAEEAREK</sequence>
<dbReference type="SUPFAM" id="SSF53850">
    <property type="entry name" value="Periplasmic binding protein-like II"/>
    <property type="match status" value="1"/>
</dbReference>
<feature type="non-terminal residue" evidence="1">
    <location>
        <position position="1"/>
    </location>
</feature>
<proteinExistence type="predicted"/>
<gene>
    <name evidence="1" type="ORF">K0U00_38400</name>
</gene>
<evidence type="ECO:0000313" key="2">
    <source>
        <dbReference type="Proteomes" id="UP001519887"/>
    </source>
</evidence>
<dbReference type="Pfam" id="PF13416">
    <property type="entry name" value="SBP_bac_8"/>
    <property type="match status" value="1"/>
</dbReference>
<protein>
    <submittedName>
        <fullName evidence="1">Extracellular solute-binding protein</fullName>
    </submittedName>
</protein>
<dbReference type="Gene3D" id="3.40.190.10">
    <property type="entry name" value="Periplasmic binding protein-like II"/>
    <property type="match status" value="1"/>
</dbReference>
<evidence type="ECO:0000313" key="1">
    <source>
        <dbReference type="EMBL" id="MBW7459948.1"/>
    </source>
</evidence>
<reference evidence="1 2" key="1">
    <citation type="submission" date="2021-07" db="EMBL/GenBank/DDBJ databases">
        <title>Paenibacillus radiodurans sp. nov., isolated from the southeastern edge of Tengger Desert.</title>
        <authorList>
            <person name="Zhang G."/>
        </authorList>
    </citation>
    <scope>NUCLEOTIDE SEQUENCE [LARGE SCALE GENOMIC DNA]</scope>
    <source>
        <strain evidence="1 2">CCM 7311</strain>
    </source>
</reference>
<dbReference type="EMBL" id="JAHZIK010001927">
    <property type="protein sequence ID" value="MBW7459948.1"/>
    <property type="molecule type" value="Genomic_DNA"/>
</dbReference>
<keyword evidence="2" id="KW-1185">Reference proteome</keyword>
<organism evidence="1 2">
    <name type="scientific">Paenibacillus sepulcri</name>
    <dbReference type="NCBI Taxonomy" id="359917"/>
    <lineage>
        <taxon>Bacteria</taxon>
        <taxon>Bacillati</taxon>
        <taxon>Bacillota</taxon>
        <taxon>Bacilli</taxon>
        <taxon>Bacillales</taxon>
        <taxon>Paenibacillaceae</taxon>
        <taxon>Paenibacillus</taxon>
    </lineage>
</organism>
<dbReference type="Proteomes" id="UP001519887">
    <property type="component" value="Unassembled WGS sequence"/>
</dbReference>
<accession>A0ABS7CGC6</accession>
<comment type="caution">
    <text evidence="1">The sequence shown here is derived from an EMBL/GenBank/DDBJ whole genome shotgun (WGS) entry which is preliminary data.</text>
</comment>